<proteinExistence type="predicted"/>
<dbReference type="EMBL" id="JAPWTJ010000120">
    <property type="protein sequence ID" value="KAJ8982486.1"/>
    <property type="molecule type" value="Genomic_DNA"/>
</dbReference>
<sequence length="267" mass="30611">MRDDLEWEDIETMLYNQVNHGRAENEESIIATCKHSEAKTPMNTRHMKQKRLFYCRKGHFQFPVLLSFENEGKVGSDNITMQNNLIISPNNPITHGNNFTPYYKNTITVNQYTTIPFIVNSDQHGTHIPRPNNQSCVSLSTKKNKSLKKRRKQMIARRNRGKRREKINGNPQSNFSFSSLLVEASVKGTFQRNANEVICVSDESSTECIILHDMEPLAPSLNKNVSTDFSDNYNRCNGDINKLGIDEDIIFVPRPSSRSYKYRCGGT</sequence>
<accession>A0ABQ9JVZ5</accession>
<dbReference type="Proteomes" id="UP001162164">
    <property type="component" value="Unassembled WGS sequence"/>
</dbReference>
<keyword evidence="2" id="KW-1185">Reference proteome</keyword>
<gene>
    <name evidence="1" type="ORF">NQ317_019270</name>
</gene>
<name>A0ABQ9JVZ5_9CUCU</name>
<protein>
    <submittedName>
        <fullName evidence="1">Uncharacterized protein</fullName>
    </submittedName>
</protein>
<organism evidence="1 2">
    <name type="scientific">Molorchus minor</name>
    <dbReference type="NCBI Taxonomy" id="1323400"/>
    <lineage>
        <taxon>Eukaryota</taxon>
        <taxon>Metazoa</taxon>
        <taxon>Ecdysozoa</taxon>
        <taxon>Arthropoda</taxon>
        <taxon>Hexapoda</taxon>
        <taxon>Insecta</taxon>
        <taxon>Pterygota</taxon>
        <taxon>Neoptera</taxon>
        <taxon>Endopterygota</taxon>
        <taxon>Coleoptera</taxon>
        <taxon>Polyphaga</taxon>
        <taxon>Cucujiformia</taxon>
        <taxon>Chrysomeloidea</taxon>
        <taxon>Cerambycidae</taxon>
        <taxon>Lamiinae</taxon>
        <taxon>Monochamini</taxon>
        <taxon>Molorchus</taxon>
    </lineage>
</organism>
<evidence type="ECO:0000313" key="1">
    <source>
        <dbReference type="EMBL" id="KAJ8982486.1"/>
    </source>
</evidence>
<reference evidence="1" key="1">
    <citation type="journal article" date="2023" name="Insect Mol. Biol.">
        <title>Genome sequencing provides insights into the evolution of gene families encoding plant cell wall-degrading enzymes in longhorned beetles.</title>
        <authorList>
            <person name="Shin N.R."/>
            <person name="Okamura Y."/>
            <person name="Kirsch R."/>
            <person name="Pauchet Y."/>
        </authorList>
    </citation>
    <scope>NUCLEOTIDE SEQUENCE</scope>
    <source>
        <strain evidence="1">MMC_N1</strain>
    </source>
</reference>
<evidence type="ECO:0000313" key="2">
    <source>
        <dbReference type="Proteomes" id="UP001162164"/>
    </source>
</evidence>
<comment type="caution">
    <text evidence="1">The sequence shown here is derived from an EMBL/GenBank/DDBJ whole genome shotgun (WGS) entry which is preliminary data.</text>
</comment>